<sequence length="154" mass="16930">MKKDRHHNKPDASEAPARHSGNVFLKRTNTVRAGVLAWMLKGEEVTGLEAVFKQSTTRLAAHIHALRNKYGWHIHSRDVAKGTKDGRVTWVKAYSLSAATREAAFAAGARAWIEVVEAAAAHRRTQVGAARAKARRLNAKRVDPRQGDFFGGVA</sequence>
<dbReference type="Proteomes" id="UP000324324">
    <property type="component" value="Unassembled WGS sequence"/>
</dbReference>
<evidence type="ECO:0000313" key="3">
    <source>
        <dbReference type="EMBL" id="KAA6124494.1"/>
    </source>
</evidence>
<evidence type="ECO:0000259" key="2">
    <source>
        <dbReference type="Pfam" id="PF14090"/>
    </source>
</evidence>
<evidence type="ECO:0000256" key="1">
    <source>
        <dbReference type="SAM" id="MobiDB-lite"/>
    </source>
</evidence>
<feature type="region of interest" description="Disordered" evidence="1">
    <location>
        <begin position="1"/>
        <end position="23"/>
    </location>
</feature>
<evidence type="ECO:0000313" key="4">
    <source>
        <dbReference type="Proteomes" id="UP000324324"/>
    </source>
</evidence>
<protein>
    <recommendedName>
        <fullName evidence="2">Winged helix-turn-helix domain-containing protein</fullName>
    </recommendedName>
</protein>
<dbReference type="InterPro" id="IPR055245">
    <property type="entry name" value="HTH_proteobacteria"/>
</dbReference>
<name>A0A5M8AUI0_9BURK</name>
<dbReference type="Pfam" id="PF14090">
    <property type="entry name" value="HTH_39"/>
    <property type="match status" value="1"/>
</dbReference>
<dbReference type="EMBL" id="VWRN01000031">
    <property type="protein sequence ID" value="KAA6124494.1"/>
    <property type="molecule type" value="Genomic_DNA"/>
</dbReference>
<keyword evidence="4" id="KW-1185">Reference proteome</keyword>
<accession>A0A5M8AUI0</accession>
<feature type="domain" description="Winged helix-turn-helix" evidence="2">
    <location>
        <begin position="35"/>
        <end position="97"/>
    </location>
</feature>
<dbReference type="RefSeq" id="WP_150083167.1">
    <property type="nucleotide sequence ID" value="NZ_VWRN01000031.1"/>
</dbReference>
<reference evidence="3 4" key="1">
    <citation type="submission" date="2019-09" db="EMBL/GenBank/DDBJ databases">
        <title>Isolation of a novel species in the genus Cupriavidus from patients with sepsis using whole genome sequencing.</title>
        <authorList>
            <person name="Kweon O.J."/>
            <person name="Lee M.-K."/>
        </authorList>
    </citation>
    <scope>NUCLEOTIDE SEQUENCE [LARGE SCALE GENOMIC DNA]</scope>
    <source>
        <strain evidence="3 4">MKL-01</strain>
    </source>
</reference>
<comment type="caution">
    <text evidence="3">The sequence shown here is derived from an EMBL/GenBank/DDBJ whole genome shotgun (WGS) entry which is preliminary data.</text>
</comment>
<gene>
    <name evidence="3" type="ORF">F1599_11325</name>
</gene>
<organism evidence="3 4">
    <name type="scientific">Cupriavidus cauae</name>
    <dbReference type="NCBI Taxonomy" id="2608999"/>
    <lineage>
        <taxon>Bacteria</taxon>
        <taxon>Pseudomonadati</taxon>
        <taxon>Pseudomonadota</taxon>
        <taxon>Betaproteobacteria</taxon>
        <taxon>Burkholderiales</taxon>
        <taxon>Burkholderiaceae</taxon>
        <taxon>Cupriavidus</taxon>
    </lineage>
</organism>
<dbReference type="AlphaFoldDB" id="A0A5M8AUI0"/>
<proteinExistence type="predicted"/>